<comment type="caution">
    <text evidence="9">Lacks conserved residue(s) required for the propagation of feature annotation.</text>
</comment>
<dbReference type="NCBIfam" id="TIGR00243">
    <property type="entry name" value="Dxr"/>
    <property type="match status" value="1"/>
</dbReference>
<feature type="domain" description="DXP reductoisomerase C-terminal" evidence="12">
    <location>
        <begin position="260"/>
        <end position="376"/>
    </location>
</feature>
<dbReference type="Pfam" id="PF02670">
    <property type="entry name" value="DXP_reductoisom"/>
    <property type="match status" value="1"/>
</dbReference>
<protein>
    <recommendedName>
        <fullName evidence="9">1-deoxy-D-xylulose 5-phosphate reductoisomerase</fullName>
        <shortName evidence="9">DXP reductoisomerase</shortName>
        <ecNumber evidence="9">1.1.1.267</ecNumber>
    </recommendedName>
    <alternativeName>
        <fullName evidence="9">1-deoxyxylulose-5-phosphate reductoisomerase</fullName>
    </alternativeName>
    <alternativeName>
        <fullName evidence="9">2-C-methyl-D-erythritol 4-phosphate synthase</fullName>
    </alternativeName>
</protein>
<dbReference type="Gene3D" id="1.10.1740.10">
    <property type="match status" value="1"/>
</dbReference>
<dbReference type="GO" id="GO:0030145">
    <property type="term" value="F:manganese ion binding"/>
    <property type="evidence" value="ECO:0007669"/>
    <property type="project" value="TreeGrafter"/>
</dbReference>
<keyword evidence="9" id="KW-0460">Magnesium</keyword>
<feature type="binding site" evidence="9">
    <location>
        <position position="204"/>
    </location>
    <ligand>
        <name>NADPH</name>
        <dbReference type="ChEBI" id="CHEBI:57783"/>
    </ligand>
</feature>
<feature type="binding site" evidence="9">
    <location>
        <position position="211"/>
    </location>
    <ligand>
        <name>1-deoxy-D-xylulose 5-phosphate</name>
        <dbReference type="ChEBI" id="CHEBI:57792"/>
    </ligand>
</feature>
<sequence>MKTLAVMGSTGSIGRNTLAIVSRFPDRFQVAALVADTSVALLAEQIQAVRPKLAVVRDADFAKTLRGLLPGGFDVEIAFGEEGRLQAAAHPDVDTVVAAMVGAVGLPAVLAAIEAGKTIALANKETLVMAGQEVMEASRRRNVSIFPIDSEHSAIFQCLQGNRKQDVARILLTCSGGPFRRLAASEFRRITPEDALRHPNWSMGSKITIDSATLMNKGLELIEAHHLFGVPVNRIEVVVHPESIVHSMVAFRDGSVMAQMGVPDMKTAIACSLSWPERLDIGQPFPDFAALGALHFEAPDEGRFPCLRLAKEAASIGETMPAVLNAANEVAVGAFLDRRIGFTDIADRIERTMAAHRVVSGPSLKDIFEADRWARQFVEEML</sequence>
<evidence type="ECO:0000256" key="5">
    <source>
        <dbReference type="ARBA" id="ARBA00023002"/>
    </source>
</evidence>
<evidence type="ECO:0000259" key="11">
    <source>
        <dbReference type="Pfam" id="PF08436"/>
    </source>
</evidence>
<feature type="binding site" evidence="9">
    <location>
        <position position="220"/>
    </location>
    <ligand>
        <name>Mn(2+)</name>
        <dbReference type="ChEBI" id="CHEBI:29035"/>
    </ligand>
</feature>
<feature type="domain" description="1-deoxy-D-xylulose 5-phosphate reductoisomerase N-terminal" evidence="10">
    <location>
        <begin position="4"/>
        <end position="131"/>
    </location>
</feature>
<comment type="catalytic activity">
    <reaction evidence="8">
        <text>2-C-methyl-D-erythritol 4-phosphate + NADP(+) = 1-deoxy-D-xylulose 5-phosphate + NADPH + H(+)</text>
        <dbReference type="Rhea" id="RHEA:13717"/>
        <dbReference type="ChEBI" id="CHEBI:15378"/>
        <dbReference type="ChEBI" id="CHEBI:57783"/>
        <dbReference type="ChEBI" id="CHEBI:57792"/>
        <dbReference type="ChEBI" id="CHEBI:58262"/>
        <dbReference type="ChEBI" id="CHEBI:58349"/>
        <dbReference type="EC" id="1.1.1.267"/>
    </reaction>
    <physiologicalReaction direction="right-to-left" evidence="8">
        <dbReference type="Rhea" id="RHEA:13719"/>
    </physiologicalReaction>
</comment>
<comment type="function">
    <text evidence="9">Catalyzes the NADPH-dependent rearrangement and reduction of 1-deoxy-D-xylulose-5-phosphate (DXP) to 2-C-methyl-D-erythritol 4-phosphate (MEP).</text>
</comment>
<feature type="binding site" evidence="9">
    <location>
        <position position="151"/>
    </location>
    <ligand>
        <name>Mn(2+)</name>
        <dbReference type="ChEBI" id="CHEBI:29035"/>
    </ligand>
</feature>
<dbReference type="AlphaFoldDB" id="A0A7C4RS41"/>
<reference evidence="13" key="1">
    <citation type="journal article" date="2020" name="mSystems">
        <title>Genome- and Community-Level Interaction Insights into Carbon Utilization and Element Cycling Functions of Hydrothermarchaeota in Hydrothermal Sediment.</title>
        <authorList>
            <person name="Zhou Z."/>
            <person name="Liu Y."/>
            <person name="Xu W."/>
            <person name="Pan J."/>
            <person name="Luo Z.H."/>
            <person name="Li M."/>
        </authorList>
    </citation>
    <scope>NUCLEOTIDE SEQUENCE [LARGE SCALE GENOMIC DNA]</scope>
    <source>
        <strain evidence="13">SpSt-477</strain>
    </source>
</reference>
<feature type="domain" description="1-deoxy-D-xylulose 5-phosphate reductoisomerase C-terminal" evidence="11">
    <location>
        <begin position="145"/>
        <end position="228"/>
    </location>
</feature>
<feature type="binding site" evidence="9">
    <location>
        <position position="149"/>
    </location>
    <ligand>
        <name>Mn(2+)</name>
        <dbReference type="ChEBI" id="CHEBI:29035"/>
    </ligand>
</feature>
<evidence type="ECO:0000256" key="9">
    <source>
        <dbReference type="HAMAP-Rule" id="MF_00183"/>
    </source>
</evidence>
<dbReference type="PANTHER" id="PTHR30525">
    <property type="entry name" value="1-DEOXY-D-XYLULOSE 5-PHOSPHATE REDUCTOISOMERASE"/>
    <property type="match status" value="1"/>
</dbReference>
<keyword evidence="7 9" id="KW-0414">Isoprene biosynthesis</keyword>
<keyword evidence="5 9" id="KW-0560">Oxidoreductase</keyword>
<feature type="binding site" evidence="9">
    <location>
        <position position="125"/>
    </location>
    <ligand>
        <name>NADPH</name>
        <dbReference type="ChEBI" id="CHEBI:57783"/>
    </ligand>
</feature>
<feature type="binding site" evidence="9">
    <location>
        <position position="123"/>
    </location>
    <ligand>
        <name>NADPH</name>
        <dbReference type="ChEBI" id="CHEBI:57783"/>
    </ligand>
</feature>
<dbReference type="InterPro" id="IPR036169">
    <property type="entry name" value="DXPR_C_sf"/>
</dbReference>
<dbReference type="FunFam" id="3.40.50.720:FF:000045">
    <property type="entry name" value="1-deoxy-D-xylulose 5-phosphate reductoisomerase"/>
    <property type="match status" value="1"/>
</dbReference>
<dbReference type="InterPro" id="IPR003821">
    <property type="entry name" value="DXP_reductoisomerase"/>
</dbReference>
<dbReference type="GO" id="GO:0016853">
    <property type="term" value="F:isomerase activity"/>
    <property type="evidence" value="ECO:0007669"/>
    <property type="project" value="UniProtKB-KW"/>
</dbReference>
<dbReference type="EMBL" id="DSUH01000012">
    <property type="protein sequence ID" value="HGU31317.1"/>
    <property type="molecule type" value="Genomic_DNA"/>
</dbReference>
<evidence type="ECO:0000259" key="10">
    <source>
        <dbReference type="Pfam" id="PF02670"/>
    </source>
</evidence>
<feature type="binding site" evidence="9">
    <location>
        <position position="216"/>
    </location>
    <ligand>
        <name>1-deoxy-D-xylulose 5-phosphate</name>
        <dbReference type="ChEBI" id="CHEBI:57792"/>
    </ligand>
</feature>
<dbReference type="InterPro" id="IPR013512">
    <property type="entry name" value="DXP_reductoisomerase_N"/>
</dbReference>
<evidence type="ECO:0000313" key="13">
    <source>
        <dbReference type="EMBL" id="HGU31317.1"/>
    </source>
</evidence>
<dbReference type="InterPro" id="IPR013644">
    <property type="entry name" value="DXP_reductoisomerase_C"/>
</dbReference>
<comment type="cofactor">
    <cofactor evidence="9">
        <name>Mg(2+)</name>
        <dbReference type="ChEBI" id="CHEBI:18420"/>
    </cofactor>
    <cofactor evidence="9">
        <name>Mn(2+)</name>
        <dbReference type="ChEBI" id="CHEBI:29035"/>
    </cofactor>
</comment>
<evidence type="ECO:0000256" key="7">
    <source>
        <dbReference type="ARBA" id="ARBA00023229"/>
    </source>
</evidence>
<evidence type="ECO:0000256" key="2">
    <source>
        <dbReference type="ARBA" id="ARBA00006825"/>
    </source>
</evidence>
<dbReference type="SUPFAM" id="SSF69055">
    <property type="entry name" value="1-deoxy-D-xylulose-5-phosphate reductoisomerase, C-terminal domain"/>
    <property type="match status" value="1"/>
</dbReference>
<keyword evidence="3 9" id="KW-0479">Metal-binding</keyword>
<dbReference type="Pfam" id="PF13288">
    <property type="entry name" value="DXPR_C"/>
    <property type="match status" value="1"/>
</dbReference>
<name>A0A7C4RS41_9BACT</name>
<dbReference type="Pfam" id="PF08436">
    <property type="entry name" value="DXP_redisom_C"/>
    <property type="match status" value="1"/>
</dbReference>
<evidence type="ECO:0000256" key="3">
    <source>
        <dbReference type="ARBA" id="ARBA00022723"/>
    </source>
</evidence>
<dbReference type="PIRSF" id="PIRSF006205">
    <property type="entry name" value="Dxp_reductismrs"/>
    <property type="match status" value="1"/>
</dbReference>
<dbReference type="Gene3D" id="3.40.50.720">
    <property type="entry name" value="NAD(P)-binding Rossmann-like Domain"/>
    <property type="match status" value="1"/>
</dbReference>
<feature type="binding site" evidence="9">
    <location>
        <position position="220"/>
    </location>
    <ligand>
        <name>1-deoxy-D-xylulose 5-phosphate</name>
        <dbReference type="ChEBI" id="CHEBI:57792"/>
    </ligand>
</feature>
<feature type="binding site" evidence="9">
    <location>
        <position position="10"/>
    </location>
    <ligand>
        <name>NADPH</name>
        <dbReference type="ChEBI" id="CHEBI:57783"/>
    </ligand>
</feature>
<evidence type="ECO:0000256" key="8">
    <source>
        <dbReference type="ARBA" id="ARBA00048543"/>
    </source>
</evidence>
<dbReference type="NCBIfam" id="NF009114">
    <property type="entry name" value="PRK12464.1"/>
    <property type="match status" value="1"/>
</dbReference>
<feature type="binding site" evidence="9">
    <location>
        <position position="124"/>
    </location>
    <ligand>
        <name>1-deoxy-D-xylulose 5-phosphate</name>
        <dbReference type="ChEBI" id="CHEBI:57792"/>
    </ligand>
</feature>
<gene>
    <name evidence="9" type="primary">dxr</name>
    <name evidence="13" type="ORF">ENS29_00500</name>
</gene>
<feature type="binding site" evidence="9">
    <location>
        <position position="175"/>
    </location>
    <ligand>
        <name>1-deoxy-D-xylulose 5-phosphate</name>
        <dbReference type="ChEBI" id="CHEBI:57792"/>
    </ligand>
</feature>
<dbReference type="GO" id="GO:0051484">
    <property type="term" value="P:isopentenyl diphosphate biosynthetic process, methylerythritol 4-phosphate pathway involved in terpenoid biosynthetic process"/>
    <property type="evidence" value="ECO:0007669"/>
    <property type="project" value="TreeGrafter"/>
</dbReference>
<dbReference type="InterPro" id="IPR036291">
    <property type="entry name" value="NAD(P)-bd_dom_sf"/>
</dbReference>
<dbReference type="GO" id="GO:0070402">
    <property type="term" value="F:NADPH binding"/>
    <property type="evidence" value="ECO:0007669"/>
    <property type="project" value="InterPro"/>
</dbReference>
<feature type="binding site" evidence="9">
    <location>
        <position position="13"/>
    </location>
    <ligand>
        <name>NADPH</name>
        <dbReference type="ChEBI" id="CHEBI:57783"/>
    </ligand>
</feature>
<feature type="binding site" evidence="9">
    <location>
        <position position="198"/>
    </location>
    <ligand>
        <name>1-deoxy-D-xylulose 5-phosphate</name>
        <dbReference type="ChEBI" id="CHEBI:57792"/>
    </ligand>
</feature>
<feature type="binding site" evidence="9">
    <location>
        <position position="150"/>
    </location>
    <ligand>
        <name>1-deoxy-D-xylulose 5-phosphate</name>
        <dbReference type="ChEBI" id="CHEBI:57792"/>
    </ligand>
</feature>
<evidence type="ECO:0000256" key="1">
    <source>
        <dbReference type="ARBA" id="ARBA00005094"/>
    </source>
</evidence>
<dbReference type="SUPFAM" id="SSF51735">
    <property type="entry name" value="NAD(P)-binding Rossmann-fold domains"/>
    <property type="match status" value="1"/>
</dbReference>
<organism evidence="13">
    <name type="scientific">Desulfatirhabdium butyrativorans</name>
    <dbReference type="NCBI Taxonomy" id="340467"/>
    <lineage>
        <taxon>Bacteria</taxon>
        <taxon>Pseudomonadati</taxon>
        <taxon>Thermodesulfobacteriota</taxon>
        <taxon>Desulfobacteria</taxon>
        <taxon>Desulfobacterales</taxon>
        <taxon>Desulfatirhabdiaceae</taxon>
        <taxon>Desulfatirhabdium</taxon>
    </lineage>
</organism>
<comment type="similarity">
    <text evidence="2 9">Belongs to the DXR family.</text>
</comment>
<dbReference type="GO" id="GO:0030604">
    <property type="term" value="F:1-deoxy-D-xylulose-5-phosphate reductoisomerase activity"/>
    <property type="evidence" value="ECO:0007669"/>
    <property type="project" value="UniProtKB-UniRule"/>
</dbReference>
<feature type="binding site" evidence="9">
    <location>
        <position position="12"/>
    </location>
    <ligand>
        <name>NADPH</name>
        <dbReference type="ChEBI" id="CHEBI:57783"/>
    </ligand>
</feature>
<dbReference type="PANTHER" id="PTHR30525:SF0">
    <property type="entry name" value="1-DEOXY-D-XYLULOSE 5-PHOSPHATE REDUCTOISOMERASE, CHLOROPLASTIC"/>
    <property type="match status" value="1"/>
</dbReference>
<feature type="binding site" evidence="9">
    <location>
        <position position="217"/>
    </location>
    <ligand>
        <name>1-deoxy-D-xylulose 5-phosphate</name>
        <dbReference type="ChEBI" id="CHEBI:57792"/>
    </ligand>
</feature>
<comment type="caution">
    <text evidence="13">The sequence shown here is derived from an EMBL/GenBank/DDBJ whole genome shotgun (WGS) entry which is preliminary data.</text>
</comment>
<dbReference type="EC" id="1.1.1.267" evidence="9"/>
<evidence type="ECO:0000256" key="6">
    <source>
        <dbReference type="ARBA" id="ARBA00023211"/>
    </source>
</evidence>
<proteinExistence type="inferred from homology"/>
<evidence type="ECO:0000256" key="4">
    <source>
        <dbReference type="ARBA" id="ARBA00022857"/>
    </source>
</evidence>
<comment type="pathway">
    <text evidence="1 9">Isoprenoid biosynthesis; isopentenyl diphosphate biosynthesis via DXP pathway; isopentenyl diphosphate from 1-deoxy-D-xylulose 5-phosphate: step 1/6.</text>
</comment>
<dbReference type="UniPathway" id="UPA00056">
    <property type="reaction ID" value="UER00092"/>
</dbReference>
<evidence type="ECO:0000259" key="12">
    <source>
        <dbReference type="Pfam" id="PF13288"/>
    </source>
</evidence>
<dbReference type="SUPFAM" id="SSF55347">
    <property type="entry name" value="Glyceraldehyde-3-phosphate dehydrogenase-like, C-terminal domain"/>
    <property type="match status" value="1"/>
</dbReference>
<accession>A0A7C4RS41</accession>
<dbReference type="InterPro" id="IPR026877">
    <property type="entry name" value="DXPR_C"/>
</dbReference>
<keyword evidence="4 9" id="KW-0521">NADP</keyword>
<dbReference type="HAMAP" id="MF_00183">
    <property type="entry name" value="DXP_reductoisom"/>
    <property type="match status" value="1"/>
</dbReference>
<keyword evidence="6 9" id="KW-0464">Manganese</keyword>
<feature type="binding site" evidence="9">
    <location>
        <position position="151"/>
    </location>
    <ligand>
        <name>1-deoxy-D-xylulose 5-phosphate</name>
        <dbReference type="ChEBI" id="CHEBI:57792"/>
    </ligand>
</feature>
<feature type="binding site" evidence="9">
    <location>
        <position position="11"/>
    </location>
    <ligand>
        <name>NADPH</name>
        <dbReference type="ChEBI" id="CHEBI:57783"/>
    </ligand>
</feature>
<keyword evidence="13" id="KW-0413">Isomerase</keyword>